<dbReference type="EMBL" id="MU093515">
    <property type="protein sequence ID" value="KAF7846376.1"/>
    <property type="molecule type" value="Genomic_DNA"/>
</dbReference>
<dbReference type="InterPro" id="IPR000232">
    <property type="entry name" value="HSF_DNA-bd"/>
</dbReference>
<keyword evidence="12" id="KW-1185">Reference proteome</keyword>
<comment type="subunit">
    <text evidence="2">Homotrimer.</text>
</comment>
<dbReference type="AlphaFoldDB" id="A0A8T0CJU7"/>
<dbReference type="Gene3D" id="1.10.10.10">
    <property type="entry name" value="Winged helix-like DNA-binding domain superfamily/Winged helix DNA-binding domain"/>
    <property type="match status" value="1"/>
</dbReference>
<comment type="similarity">
    <text evidence="9">Belongs to the HSF family.</text>
</comment>
<protein>
    <recommendedName>
        <fullName evidence="10">HSF-type DNA-binding domain-containing protein</fullName>
    </recommendedName>
</protein>
<dbReference type="OrthoDB" id="60033at2759"/>
<dbReference type="GO" id="GO:0000978">
    <property type="term" value="F:RNA polymerase II cis-regulatory region sequence-specific DNA binding"/>
    <property type="evidence" value="ECO:0007669"/>
    <property type="project" value="TreeGrafter"/>
</dbReference>
<keyword evidence="4" id="KW-0805">Transcription regulation</keyword>
<keyword evidence="8" id="KW-0539">Nucleus</keyword>
<evidence type="ECO:0000256" key="5">
    <source>
        <dbReference type="ARBA" id="ARBA00023016"/>
    </source>
</evidence>
<feature type="domain" description="HSF-type DNA-binding" evidence="10">
    <location>
        <begin position="11"/>
        <end position="77"/>
    </location>
</feature>
<evidence type="ECO:0000256" key="7">
    <source>
        <dbReference type="ARBA" id="ARBA00023163"/>
    </source>
</evidence>
<dbReference type="FunFam" id="1.10.10.10:FF:000037">
    <property type="entry name" value="Heat stress transcription factor B-4"/>
    <property type="match status" value="1"/>
</dbReference>
<gene>
    <name evidence="11" type="ORF">BT93_L4485</name>
</gene>
<dbReference type="Gramene" id="rna-gnl|WGS:JABURB|Cocit.L4485.1">
    <property type="protein sequence ID" value="cds-KAF7846376.1"/>
    <property type="gene ID" value="gene-BT93_L4485"/>
</dbReference>
<dbReference type="Proteomes" id="UP000806378">
    <property type="component" value="Unassembled WGS sequence"/>
</dbReference>
<accession>A0A8T0CJU7</accession>
<evidence type="ECO:0000256" key="9">
    <source>
        <dbReference type="RuleBase" id="RU004020"/>
    </source>
</evidence>
<dbReference type="PRINTS" id="PR00056">
    <property type="entry name" value="HSFDOMAIN"/>
</dbReference>
<evidence type="ECO:0000313" key="11">
    <source>
        <dbReference type="EMBL" id="KAF7846376.1"/>
    </source>
</evidence>
<keyword evidence="5" id="KW-0346">Stress response</keyword>
<sequence length="79" mass="8966">MGKPGGDRAAHLAPFLTKCYEMVEDGATDPIISWGSAGDSFVIWDITQFTLQLLPHYFKHSNFSSFMRQLNIYVRHCVT</sequence>
<dbReference type="GO" id="GO:0034605">
    <property type="term" value="P:cellular response to heat"/>
    <property type="evidence" value="ECO:0007669"/>
    <property type="project" value="TreeGrafter"/>
</dbReference>
<dbReference type="GO" id="GO:0006357">
    <property type="term" value="P:regulation of transcription by RNA polymerase II"/>
    <property type="evidence" value="ECO:0007669"/>
    <property type="project" value="TreeGrafter"/>
</dbReference>
<evidence type="ECO:0000313" key="12">
    <source>
        <dbReference type="Proteomes" id="UP000806378"/>
    </source>
</evidence>
<evidence type="ECO:0000256" key="8">
    <source>
        <dbReference type="ARBA" id="ARBA00023242"/>
    </source>
</evidence>
<dbReference type="SUPFAM" id="SSF46785">
    <property type="entry name" value="Winged helix' DNA-binding domain"/>
    <property type="match status" value="1"/>
</dbReference>
<dbReference type="PANTHER" id="PTHR10015">
    <property type="entry name" value="HEAT SHOCK TRANSCRIPTION FACTOR"/>
    <property type="match status" value="1"/>
</dbReference>
<dbReference type="SMART" id="SM00415">
    <property type="entry name" value="HSF"/>
    <property type="match status" value="1"/>
</dbReference>
<evidence type="ECO:0000259" key="10">
    <source>
        <dbReference type="SMART" id="SM00415"/>
    </source>
</evidence>
<comment type="caution">
    <text evidence="11">The sequence shown here is derived from an EMBL/GenBank/DDBJ whole genome shotgun (WGS) entry which is preliminary data.</text>
</comment>
<dbReference type="GO" id="GO:0005634">
    <property type="term" value="C:nucleus"/>
    <property type="evidence" value="ECO:0007669"/>
    <property type="project" value="UniProtKB-SubCell"/>
</dbReference>
<name>A0A8T0CJU7_CORYI</name>
<dbReference type="Pfam" id="PF00447">
    <property type="entry name" value="HSF_DNA-bind"/>
    <property type="match status" value="1"/>
</dbReference>
<proteinExistence type="inferred from homology"/>
<keyword evidence="3" id="KW-0597">Phosphoprotein</keyword>
<reference evidence="11" key="1">
    <citation type="submission" date="2020-05" db="EMBL/GenBank/DDBJ databases">
        <title>WGS assembly of Corymbia citriodora subspecies variegata.</title>
        <authorList>
            <person name="Barry K."/>
            <person name="Hundley H."/>
            <person name="Shu S."/>
            <person name="Jenkins J."/>
            <person name="Grimwood J."/>
            <person name="Baten A."/>
        </authorList>
    </citation>
    <scope>NUCLEOTIDE SEQUENCE</scope>
    <source>
        <strain evidence="11">CV2-018</strain>
    </source>
</reference>
<evidence type="ECO:0000256" key="1">
    <source>
        <dbReference type="ARBA" id="ARBA00004123"/>
    </source>
</evidence>
<comment type="subcellular location">
    <subcellularLocation>
        <location evidence="1">Nucleus</location>
    </subcellularLocation>
</comment>
<evidence type="ECO:0000256" key="6">
    <source>
        <dbReference type="ARBA" id="ARBA00023125"/>
    </source>
</evidence>
<evidence type="ECO:0000256" key="4">
    <source>
        <dbReference type="ARBA" id="ARBA00023015"/>
    </source>
</evidence>
<keyword evidence="7" id="KW-0804">Transcription</keyword>
<dbReference type="InterPro" id="IPR036388">
    <property type="entry name" value="WH-like_DNA-bd_sf"/>
</dbReference>
<keyword evidence="6" id="KW-0238">DNA-binding</keyword>
<dbReference type="PANTHER" id="PTHR10015:SF325">
    <property type="entry name" value="HEAT STRESS TRANSCRIPTION FACTOR A-8"/>
    <property type="match status" value="1"/>
</dbReference>
<evidence type="ECO:0000256" key="2">
    <source>
        <dbReference type="ARBA" id="ARBA00011233"/>
    </source>
</evidence>
<organism evidence="11 12">
    <name type="scientific">Corymbia citriodora subsp. variegata</name>
    <dbReference type="NCBI Taxonomy" id="360336"/>
    <lineage>
        <taxon>Eukaryota</taxon>
        <taxon>Viridiplantae</taxon>
        <taxon>Streptophyta</taxon>
        <taxon>Embryophyta</taxon>
        <taxon>Tracheophyta</taxon>
        <taxon>Spermatophyta</taxon>
        <taxon>Magnoliopsida</taxon>
        <taxon>eudicotyledons</taxon>
        <taxon>Gunneridae</taxon>
        <taxon>Pentapetalae</taxon>
        <taxon>rosids</taxon>
        <taxon>malvids</taxon>
        <taxon>Myrtales</taxon>
        <taxon>Myrtaceae</taxon>
        <taxon>Myrtoideae</taxon>
        <taxon>Eucalypteae</taxon>
        <taxon>Corymbia</taxon>
    </lineage>
</organism>
<dbReference type="GO" id="GO:0003700">
    <property type="term" value="F:DNA-binding transcription factor activity"/>
    <property type="evidence" value="ECO:0007669"/>
    <property type="project" value="InterPro"/>
</dbReference>
<dbReference type="InterPro" id="IPR036390">
    <property type="entry name" value="WH_DNA-bd_sf"/>
</dbReference>
<evidence type="ECO:0000256" key="3">
    <source>
        <dbReference type="ARBA" id="ARBA00022553"/>
    </source>
</evidence>